<dbReference type="GO" id="GO:2000766">
    <property type="term" value="P:negative regulation of cytoplasmic translation"/>
    <property type="evidence" value="ECO:0007669"/>
    <property type="project" value="TreeGrafter"/>
</dbReference>
<dbReference type="InterPro" id="IPR035979">
    <property type="entry name" value="RBD_domain_sf"/>
</dbReference>
<evidence type="ECO:0000256" key="5">
    <source>
        <dbReference type="SAM" id="MobiDB-lite"/>
    </source>
</evidence>
<reference evidence="7" key="1">
    <citation type="submission" date="2025-08" db="UniProtKB">
        <authorList>
            <consortium name="Ensembl"/>
        </authorList>
    </citation>
    <scope>IDENTIFICATION</scope>
</reference>
<evidence type="ECO:0000313" key="8">
    <source>
        <dbReference type="Proteomes" id="UP000472277"/>
    </source>
</evidence>
<dbReference type="PROSITE" id="PS50102">
    <property type="entry name" value="RRM"/>
    <property type="match status" value="1"/>
</dbReference>
<reference evidence="7" key="2">
    <citation type="submission" date="2025-09" db="UniProtKB">
        <authorList>
            <consortium name="Ensembl"/>
        </authorList>
    </citation>
    <scope>IDENTIFICATION</scope>
</reference>
<dbReference type="GO" id="GO:0000900">
    <property type="term" value="F:mRNA regulatory element binding translation repressor activity"/>
    <property type="evidence" value="ECO:0007669"/>
    <property type="project" value="TreeGrafter"/>
</dbReference>
<evidence type="ECO:0000256" key="1">
    <source>
        <dbReference type="ARBA" id="ARBA00010347"/>
    </source>
</evidence>
<dbReference type="SUPFAM" id="SSF54928">
    <property type="entry name" value="RNA-binding domain, RBD"/>
    <property type="match status" value="1"/>
</dbReference>
<evidence type="ECO:0000256" key="3">
    <source>
        <dbReference type="ARBA" id="ARBA00022884"/>
    </source>
</evidence>
<dbReference type="GeneTree" id="ENSGT00940000154998"/>
<dbReference type="PANTHER" id="PTHR12566">
    <property type="entry name" value="CYTOPLASMIC POLYADENYLATION ELEMENT BINDING PROTEIN CPEB"/>
    <property type="match status" value="1"/>
</dbReference>
<feature type="domain" description="RRM" evidence="6">
    <location>
        <begin position="530"/>
        <end position="608"/>
    </location>
</feature>
<dbReference type="FunFam" id="3.30.70.330:FF:000008">
    <property type="entry name" value="Cytoplasmic polyadenylation element-binding 2 isoform X2"/>
    <property type="match status" value="1"/>
</dbReference>
<feature type="compositionally biased region" description="Gly residues" evidence="5">
    <location>
        <begin position="297"/>
        <end position="308"/>
    </location>
</feature>
<feature type="compositionally biased region" description="Basic residues" evidence="5">
    <location>
        <begin position="228"/>
        <end position="247"/>
    </location>
</feature>
<accession>A0A673Y354</accession>
<dbReference type="GO" id="GO:0005634">
    <property type="term" value="C:nucleus"/>
    <property type="evidence" value="ECO:0007669"/>
    <property type="project" value="TreeGrafter"/>
</dbReference>
<keyword evidence="8" id="KW-1185">Reference proteome</keyword>
<evidence type="ECO:0000256" key="2">
    <source>
        <dbReference type="ARBA" id="ARBA00022737"/>
    </source>
</evidence>
<dbReference type="Gene3D" id="3.30.70.330">
    <property type="match status" value="2"/>
</dbReference>
<evidence type="ECO:0000313" key="7">
    <source>
        <dbReference type="Ensembl" id="ENSSTUP00000028931.1"/>
    </source>
</evidence>
<dbReference type="GO" id="GO:0043005">
    <property type="term" value="C:neuron projection"/>
    <property type="evidence" value="ECO:0007669"/>
    <property type="project" value="TreeGrafter"/>
</dbReference>
<dbReference type="GO" id="GO:0005737">
    <property type="term" value="C:cytoplasm"/>
    <property type="evidence" value="ECO:0007669"/>
    <property type="project" value="TreeGrafter"/>
</dbReference>
<evidence type="ECO:0000256" key="4">
    <source>
        <dbReference type="PROSITE-ProRule" id="PRU00176"/>
    </source>
</evidence>
<comment type="similarity">
    <text evidence="1">Belongs to the RRM CPEB family.</text>
</comment>
<dbReference type="InterPro" id="IPR012677">
    <property type="entry name" value="Nucleotide-bd_a/b_plait_sf"/>
</dbReference>
<dbReference type="GO" id="GO:0043022">
    <property type="term" value="F:ribosome binding"/>
    <property type="evidence" value="ECO:0007669"/>
    <property type="project" value="TreeGrafter"/>
</dbReference>
<name>A0A673Y354_SALTR</name>
<dbReference type="AlphaFoldDB" id="A0A673Y354"/>
<dbReference type="InterPro" id="IPR000504">
    <property type="entry name" value="RRM_dom"/>
</dbReference>
<feature type="compositionally biased region" description="Basic and acidic residues" evidence="5">
    <location>
        <begin position="109"/>
        <end position="120"/>
    </location>
</feature>
<dbReference type="Pfam" id="PF16367">
    <property type="entry name" value="RRM_7"/>
    <property type="match status" value="1"/>
</dbReference>
<sequence length="679" mass="75100">MGDYGFGVLVQNNTGNKSAFPVRIHPHLQPPHHHQNASQNPGAFINSTTAGNGSNNGSPWLFSATTAHSSMQDEILGSEKPKAQQQEMQETQEKQLLSPGHPESGIVSELEKARSEENKVEGGPSEGSNGKEKLRLESPVLTGFDYQETSGLGTPCQSSTSSSLTGFNNWSAAISQTPSTIINEDVSFFNPAASANNGPLLFQNFSHHVSPGFGGNFSPQIGPISQHHPPHPHFQHPHNQHQQHRRSPASPHPPPFPHRNAAFSQLPHLSNNLNKPPSPWGSYQSPSPSPSSTSWSPGGGYGGWGGSQGREYRRGLNGGMTPLNSISPLKKTFPNNHVPSQKYSRTSPGFNPKSWMDESVSRSENIFPFQERTRSFDGFNMHSLENSLIDIMRAEQDTLKARNYGRRRVHSSLFPMEDGFPDDERGEQSLPGLGSPHCFPHQNGERVERYSRKVFVGGLPPDIDEGYAFLLFQDESSVQALIEACIEEDGKLYLCVSSPTIKDKPVQIRPWNLNDSDFVMDGSQPLDPRKTIFVGGVPRPLRAVELAMIMDRLYGGVCYAGIDTDPELKYPKGAGRVAFSNQQSYIAAISARFVQLQHGEIDKRVEVKPYVLDDQLCDECQGTRCGGKFAPFFCANVTCLQYYCEYCWAAIHSRAGREFHKPLVKEGGDRPRHISFRWN</sequence>
<protein>
    <submittedName>
        <fullName evidence="7">Cytoplasmic polyadenylation element binding protein 4</fullName>
    </submittedName>
</protein>
<dbReference type="InterPro" id="IPR032296">
    <property type="entry name" value="CEBP_ZZ"/>
</dbReference>
<feature type="compositionally biased region" description="Low complexity" evidence="5">
    <location>
        <begin position="46"/>
        <end position="58"/>
    </location>
</feature>
<evidence type="ECO:0000259" key="6">
    <source>
        <dbReference type="PROSITE" id="PS50102"/>
    </source>
</evidence>
<dbReference type="Pfam" id="PF16366">
    <property type="entry name" value="CEBP_ZZ"/>
    <property type="match status" value="1"/>
</dbReference>
<dbReference type="InterPro" id="IPR034819">
    <property type="entry name" value="CPEB"/>
</dbReference>
<dbReference type="CDD" id="cd19757">
    <property type="entry name" value="Bbox1"/>
    <property type="match status" value="1"/>
</dbReference>
<keyword evidence="2" id="KW-0677">Repeat</keyword>
<proteinExistence type="inferred from homology"/>
<dbReference type="GO" id="GO:0045202">
    <property type="term" value="C:synapse"/>
    <property type="evidence" value="ECO:0007669"/>
    <property type="project" value="TreeGrafter"/>
</dbReference>
<dbReference type="CDD" id="cd12726">
    <property type="entry name" value="RRM2_CPEB2_like"/>
    <property type="match status" value="1"/>
</dbReference>
<feature type="compositionally biased region" description="Polar residues" evidence="5">
    <location>
        <begin position="322"/>
        <end position="349"/>
    </location>
</feature>
<dbReference type="FunFam" id="4.10.640.40:FF:000001">
    <property type="entry name" value="Cytoplasmic polyadenylation element-binding 2 isoform X2"/>
    <property type="match status" value="1"/>
</dbReference>
<feature type="compositionally biased region" description="Polar residues" evidence="5">
    <location>
        <begin position="63"/>
        <end position="72"/>
    </location>
</feature>
<dbReference type="GO" id="GO:0003730">
    <property type="term" value="F:mRNA 3'-UTR binding"/>
    <property type="evidence" value="ECO:0007669"/>
    <property type="project" value="InterPro"/>
</dbReference>
<feature type="compositionally biased region" description="Basic residues" evidence="5">
    <location>
        <begin position="25"/>
        <end position="35"/>
    </location>
</feature>
<dbReference type="Proteomes" id="UP000472277">
    <property type="component" value="Chromosome 15"/>
</dbReference>
<dbReference type="GO" id="GO:0008135">
    <property type="term" value="F:translation factor activity, RNA binding"/>
    <property type="evidence" value="ECO:0007669"/>
    <property type="project" value="TreeGrafter"/>
</dbReference>
<dbReference type="CDD" id="cd12724">
    <property type="entry name" value="RRM1_CPEB2_like"/>
    <property type="match status" value="1"/>
</dbReference>
<feature type="region of interest" description="Disordered" evidence="5">
    <location>
        <begin position="25"/>
        <end position="133"/>
    </location>
</feature>
<feature type="compositionally biased region" description="Low complexity" evidence="5">
    <location>
        <begin position="280"/>
        <end position="296"/>
    </location>
</feature>
<feature type="region of interest" description="Disordered" evidence="5">
    <location>
        <begin position="213"/>
        <end position="356"/>
    </location>
</feature>
<keyword evidence="3 4" id="KW-0694">RNA-binding</keyword>
<organism evidence="7 8">
    <name type="scientific">Salmo trutta</name>
    <name type="common">Brown trout</name>
    <dbReference type="NCBI Taxonomy" id="8032"/>
    <lineage>
        <taxon>Eukaryota</taxon>
        <taxon>Metazoa</taxon>
        <taxon>Chordata</taxon>
        <taxon>Craniata</taxon>
        <taxon>Vertebrata</taxon>
        <taxon>Euteleostomi</taxon>
        <taxon>Actinopterygii</taxon>
        <taxon>Neopterygii</taxon>
        <taxon>Teleostei</taxon>
        <taxon>Protacanthopterygii</taxon>
        <taxon>Salmoniformes</taxon>
        <taxon>Salmonidae</taxon>
        <taxon>Salmoninae</taxon>
        <taxon>Salmo</taxon>
    </lineage>
</organism>
<dbReference type="PANTHER" id="PTHR12566:SF2">
    <property type="entry name" value="CYTOPLASMIC POLYADENYLATION ELEMENT-BINDING PROTEIN 4"/>
    <property type="match status" value="1"/>
</dbReference>
<dbReference type="InterPro" id="IPR038446">
    <property type="entry name" value="CEBP_ZZ_sf"/>
</dbReference>
<dbReference type="Gene3D" id="4.10.640.40">
    <property type="entry name" value="Cytoplasmic polyadenylation element-binding protein, ZZ domain"/>
    <property type="match status" value="1"/>
</dbReference>
<dbReference type="Ensembl" id="ENSSTUT00000030283.1">
    <property type="protein sequence ID" value="ENSSTUP00000028931.1"/>
    <property type="gene ID" value="ENSSTUG00000012363.1"/>
</dbReference>
<gene>
    <name evidence="7" type="primary">CPEB4</name>
</gene>